<sequence length="377" mass="40579">MLVVRLIGLALAALGARLGASISGRSLSSPSPSPSLRPLFFLRQIRTGRDSVHAQNLSPTKISERPKSGLSWLAYAPLDALNASRFSRLRSAFASPRFEIWRPAKGLLPGSSRWRVTHHLETSLMSQGEGQGETGTDSEAQGPVGLGSQVDPVNSEELFKAAERGDRKRVAELVALGADDNRWGSNKTARWGSNETALHKAIIFNDVGAVRLLVEAGVDVNARTERGHCPLHYAASLYMENCTETIHILLDAGANVNVKTDEPEGAHLDTPLHFAAAFGITEVVELLVAAGAQVSAQNSDGITPLHRTAFPWGEAESRRHAAKVILDAGADINVLGGRLGGKTPLGWAVRWSNGAVEELLRERGAWALHSWQLERGE</sequence>
<feature type="compositionally biased region" description="Polar residues" evidence="4">
    <location>
        <begin position="125"/>
        <end position="139"/>
    </location>
</feature>
<dbReference type="PROSITE" id="PS50297">
    <property type="entry name" value="ANK_REP_REGION"/>
    <property type="match status" value="3"/>
</dbReference>
<feature type="signal peptide" evidence="5">
    <location>
        <begin position="1"/>
        <end position="21"/>
    </location>
</feature>
<proteinExistence type="predicted"/>
<dbReference type="AlphaFoldDB" id="A0A0G4F6M1"/>
<gene>
    <name evidence="6" type="ORF">Cvel_2790</name>
</gene>
<dbReference type="GO" id="GO:0000976">
    <property type="term" value="F:transcription cis-regulatory region binding"/>
    <property type="evidence" value="ECO:0007669"/>
    <property type="project" value="TreeGrafter"/>
</dbReference>
<protein>
    <submittedName>
        <fullName evidence="6">Uncharacterized protein</fullName>
    </submittedName>
</protein>
<dbReference type="PROSITE" id="PS50088">
    <property type="entry name" value="ANK_REPEAT"/>
    <property type="match status" value="3"/>
</dbReference>
<dbReference type="GO" id="GO:0045944">
    <property type="term" value="P:positive regulation of transcription by RNA polymerase II"/>
    <property type="evidence" value="ECO:0007669"/>
    <property type="project" value="TreeGrafter"/>
</dbReference>
<feature type="chain" id="PRO_5005188151" evidence="5">
    <location>
        <begin position="22"/>
        <end position="377"/>
    </location>
</feature>
<dbReference type="InterPro" id="IPR036770">
    <property type="entry name" value="Ankyrin_rpt-contain_sf"/>
</dbReference>
<accession>A0A0G4F6M1</accession>
<dbReference type="GO" id="GO:0005634">
    <property type="term" value="C:nucleus"/>
    <property type="evidence" value="ECO:0007669"/>
    <property type="project" value="TreeGrafter"/>
</dbReference>
<feature type="repeat" description="ANK" evidence="3">
    <location>
        <begin position="267"/>
        <end position="299"/>
    </location>
</feature>
<evidence type="ECO:0000256" key="5">
    <source>
        <dbReference type="SAM" id="SignalP"/>
    </source>
</evidence>
<dbReference type="SMART" id="SM00248">
    <property type="entry name" value="ANK"/>
    <property type="match status" value="6"/>
</dbReference>
<feature type="repeat" description="ANK" evidence="3">
    <location>
        <begin position="226"/>
        <end position="261"/>
    </location>
</feature>
<keyword evidence="5" id="KW-0732">Signal</keyword>
<keyword evidence="1" id="KW-0677">Repeat</keyword>
<dbReference type="VEuPathDB" id="CryptoDB:Cvel_2790"/>
<dbReference type="EMBL" id="CDMZ01000144">
    <property type="protein sequence ID" value="CEM07767.1"/>
    <property type="molecule type" value="Genomic_DNA"/>
</dbReference>
<evidence type="ECO:0000256" key="4">
    <source>
        <dbReference type="SAM" id="MobiDB-lite"/>
    </source>
</evidence>
<reference evidence="6" key="1">
    <citation type="submission" date="2014-11" db="EMBL/GenBank/DDBJ databases">
        <authorList>
            <person name="Otto D Thomas"/>
            <person name="Naeem Raeece"/>
        </authorList>
    </citation>
    <scope>NUCLEOTIDE SEQUENCE</scope>
</reference>
<dbReference type="Pfam" id="PF12796">
    <property type="entry name" value="Ank_2"/>
    <property type="match status" value="2"/>
</dbReference>
<dbReference type="PANTHER" id="PTHR24193">
    <property type="entry name" value="ANKYRIN REPEAT PROTEIN"/>
    <property type="match status" value="1"/>
</dbReference>
<feature type="region of interest" description="Disordered" evidence="4">
    <location>
        <begin position="125"/>
        <end position="149"/>
    </location>
</feature>
<evidence type="ECO:0000256" key="1">
    <source>
        <dbReference type="ARBA" id="ARBA00022737"/>
    </source>
</evidence>
<dbReference type="PANTHER" id="PTHR24193:SF121">
    <property type="entry name" value="ADA2A-CONTAINING COMPLEX COMPONENT 3, ISOFORM D"/>
    <property type="match status" value="1"/>
</dbReference>
<dbReference type="InterPro" id="IPR002110">
    <property type="entry name" value="Ankyrin_rpt"/>
</dbReference>
<evidence type="ECO:0000256" key="2">
    <source>
        <dbReference type="ARBA" id="ARBA00023043"/>
    </source>
</evidence>
<dbReference type="SUPFAM" id="SSF48403">
    <property type="entry name" value="Ankyrin repeat"/>
    <property type="match status" value="1"/>
</dbReference>
<dbReference type="PhylomeDB" id="A0A0G4F6M1"/>
<dbReference type="InterPro" id="IPR050663">
    <property type="entry name" value="Ankyrin-SOCS_Box"/>
</dbReference>
<dbReference type="Gene3D" id="1.25.40.20">
    <property type="entry name" value="Ankyrin repeat-containing domain"/>
    <property type="match status" value="2"/>
</dbReference>
<evidence type="ECO:0000313" key="6">
    <source>
        <dbReference type="EMBL" id="CEM07767.1"/>
    </source>
</evidence>
<feature type="repeat" description="ANK" evidence="3">
    <location>
        <begin position="193"/>
        <end position="225"/>
    </location>
</feature>
<evidence type="ECO:0000256" key="3">
    <source>
        <dbReference type="PROSITE-ProRule" id="PRU00023"/>
    </source>
</evidence>
<organism evidence="6">
    <name type="scientific">Chromera velia CCMP2878</name>
    <dbReference type="NCBI Taxonomy" id="1169474"/>
    <lineage>
        <taxon>Eukaryota</taxon>
        <taxon>Sar</taxon>
        <taxon>Alveolata</taxon>
        <taxon>Colpodellida</taxon>
        <taxon>Chromeraceae</taxon>
        <taxon>Chromera</taxon>
    </lineage>
</organism>
<name>A0A0G4F6M1_9ALVE</name>
<keyword evidence="2 3" id="KW-0040">ANK repeat</keyword>